<comment type="subcellular location">
    <subcellularLocation>
        <location evidence="1">Cell membrane</location>
        <topology evidence="1">Multi-pass membrane protein</topology>
    </subcellularLocation>
</comment>
<dbReference type="GO" id="GO:0022857">
    <property type="term" value="F:transmembrane transporter activity"/>
    <property type="evidence" value="ECO:0007669"/>
    <property type="project" value="InterPro"/>
</dbReference>
<evidence type="ECO:0000259" key="8">
    <source>
        <dbReference type="PROSITE" id="PS50850"/>
    </source>
</evidence>
<feature type="transmembrane region" description="Helical" evidence="7">
    <location>
        <begin position="349"/>
        <end position="374"/>
    </location>
</feature>
<evidence type="ECO:0000256" key="6">
    <source>
        <dbReference type="ARBA" id="ARBA00023136"/>
    </source>
</evidence>
<evidence type="ECO:0000256" key="4">
    <source>
        <dbReference type="ARBA" id="ARBA00022692"/>
    </source>
</evidence>
<dbReference type="InterPro" id="IPR020846">
    <property type="entry name" value="MFS_dom"/>
</dbReference>
<feature type="transmembrane region" description="Helical" evidence="7">
    <location>
        <begin position="291"/>
        <end position="312"/>
    </location>
</feature>
<keyword evidence="2" id="KW-0813">Transport</keyword>
<feature type="domain" description="Major facilitator superfamily (MFS) profile" evidence="8">
    <location>
        <begin position="27"/>
        <end position="404"/>
    </location>
</feature>
<reference evidence="9 10" key="1">
    <citation type="submission" date="2019-09" db="EMBL/GenBank/DDBJ databases">
        <title>Draft genome sequencing of Hungatella hathewayi 123Y-2.</title>
        <authorList>
            <person name="Lv Q."/>
            <person name="Li S."/>
        </authorList>
    </citation>
    <scope>NUCLEOTIDE SEQUENCE [LARGE SCALE GENOMIC DNA]</scope>
    <source>
        <strain evidence="9 10">123Y-2</strain>
    </source>
</reference>
<protein>
    <submittedName>
        <fullName evidence="9">MFS transporter</fullName>
    </submittedName>
</protein>
<accession>A0AAW9WDW2</accession>
<evidence type="ECO:0000256" key="3">
    <source>
        <dbReference type="ARBA" id="ARBA00022475"/>
    </source>
</evidence>
<keyword evidence="3" id="KW-1003">Cell membrane</keyword>
<evidence type="ECO:0000313" key="9">
    <source>
        <dbReference type="EMBL" id="MUB63118.1"/>
    </source>
</evidence>
<organism evidence="9 10">
    <name type="scientific">Hungatella hathewayi</name>
    <dbReference type="NCBI Taxonomy" id="154046"/>
    <lineage>
        <taxon>Bacteria</taxon>
        <taxon>Bacillati</taxon>
        <taxon>Bacillota</taxon>
        <taxon>Clostridia</taxon>
        <taxon>Lachnospirales</taxon>
        <taxon>Lachnospiraceae</taxon>
        <taxon>Hungatella</taxon>
    </lineage>
</organism>
<name>A0AAW9WDW2_9FIRM</name>
<dbReference type="SUPFAM" id="SSF103473">
    <property type="entry name" value="MFS general substrate transporter"/>
    <property type="match status" value="1"/>
</dbReference>
<dbReference type="InterPro" id="IPR011701">
    <property type="entry name" value="MFS"/>
</dbReference>
<dbReference type="Gene3D" id="1.20.1250.20">
    <property type="entry name" value="MFS general substrate transporter like domains"/>
    <property type="match status" value="1"/>
</dbReference>
<dbReference type="InterPro" id="IPR050189">
    <property type="entry name" value="MFS_Efflux_Transporters"/>
</dbReference>
<dbReference type="PROSITE" id="PS50850">
    <property type="entry name" value="MFS"/>
    <property type="match status" value="1"/>
</dbReference>
<feature type="transmembrane region" description="Helical" evidence="7">
    <location>
        <begin position="224"/>
        <end position="241"/>
    </location>
</feature>
<evidence type="ECO:0000256" key="1">
    <source>
        <dbReference type="ARBA" id="ARBA00004651"/>
    </source>
</evidence>
<evidence type="ECO:0000256" key="5">
    <source>
        <dbReference type="ARBA" id="ARBA00022989"/>
    </source>
</evidence>
<feature type="transmembrane region" description="Helical" evidence="7">
    <location>
        <begin position="94"/>
        <end position="113"/>
    </location>
</feature>
<feature type="transmembrane region" description="Helical" evidence="7">
    <location>
        <begin position="380"/>
        <end position="398"/>
    </location>
</feature>
<gene>
    <name evidence="9" type="ORF">GNE07_08590</name>
</gene>
<dbReference type="Pfam" id="PF07690">
    <property type="entry name" value="MFS_1"/>
    <property type="match status" value="1"/>
</dbReference>
<comment type="caution">
    <text evidence="9">The sequence shown here is derived from an EMBL/GenBank/DDBJ whole genome shotgun (WGS) entry which is preliminary data.</text>
</comment>
<dbReference type="GO" id="GO:0005886">
    <property type="term" value="C:plasma membrane"/>
    <property type="evidence" value="ECO:0007669"/>
    <property type="project" value="UniProtKB-SubCell"/>
</dbReference>
<feature type="transmembrane region" description="Helical" evidence="7">
    <location>
        <begin position="119"/>
        <end position="142"/>
    </location>
</feature>
<dbReference type="PANTHER" id="PTHR43124:SF3">
    <property type="entry name" value="CHLORAMPHENICOL EFFLUX PUMP RV0191"/>
    <property type="match status" value="1"/>
</dbReference>
<dbReference type="Proteomes" id="UP000434223">
    <property type="component" value="Unassembled WGS sequence"/>
</dbReference>
<evidence type="ECO:0000256" key="7">
    <source>
        <dbReference type="SAM" id="Phobius"/>
    </source>
</evidence>
<keyword evidence="6 7" id="KW-0472">Membrane</keyword>
<dbReference type="EMBL" id="WNME01000004">
    <property type="protein sequence ID" value="MUB63118.1"/>
    <property type="molecule type" value="Genomic_DNA"/>
</dbReference>
<feature type="transmembrane region" description="Helical" evidence="7">
    <location>
        <begin position="318"/>
        <end position="337"/>
    </location>
</feature>
<dbReference type="AlphaFoldDB" id="A0AAW9WDW2"/>
<evidence type="ECO:0000313" key="10">
    <source>
        <dbReference type="Proteomes" id="UP000434223"/>
    </source>
</evidence>
<evidence type="ECO:0000256" key="2">
    <source>
        <dbReference type="ARBA" id="ARBA00022448"/>
    </source>
</evidence>
<keyword evidence="5 7" id="KW-1133">Transmembrane helix</keyword>
<dbReference type="InterPro" id="IPR036259">
    <property type="entry name" value="MFS_trans_sf"/>
</dbReference>
<dbReference type="PANTHER" id="PTHR43124">
    <property type="entry name" value="PURINE EFFLUX PUMP PBUE"/>
    <property type="match status" value="1"/>
</dbReference>
<keyword evidence="4 7" id="KW-0812">Transmembrane</keyword>
<feature type="transmembrane region" description="Helical" evidence="7">
    <location>
        <begin position="60"/>
        <end position="82"/>
    </location>
</feature>
<feature type="transmembrane region" description="Helical" evidence="7">
    <location>
        <begin position="181"/>
        <end position="203"/>
    </location>
</feature>
<proteinExistence type="predicted"/>
<sequence length="412" mass="44798">MLHVQRFGPFLRTGIYRGDSMIQNKKATSYTLVALSFLTLASSAVSPVLASVGEAYPDIPSTMISLLTTIPSLLAIPMTLFCGQIAGKKVSYRVLTVCGLTCNLISGVAPFFTHNFYLILLWRALFGCGTGILTPLIMPVMMSVFRGAEVHQQASLNAVSTNIGAVMFQMMGGVACARWGWQATFLIYVVVLPALLIVIRFMPEPPALTDEEKNKKIPLSMFRPILKWCNLYFVHMILFYVCVTETSDVVMKSGFGSSMTAAVILSLVTLSGVAGGWLYKFINKWEIRALGGAYLFLSVGYLLMALSSNAVIMGVGAMLVGIGFGVNMPALQVFVGLEIPGYARSNAASFLNVFGSLGSFLSKFIMTAIAGMFGYENGRFNFVVCVNAYLVMALFCFLTGQKKRHSDVVLCK</sequence>
<feature type="transmembrane region" description="Helical" evidence="7">
    <location>
        <begin position="261"/>
        <end position="279"/>
    </location>
</feature>